<evidence type="ECO:0000313" key="4">
    <source>
        <dbReference type="Proteomes" id="UP000321296"/>
    </source>
</evidence>
<dbReference type="InterPro" id="IPR036397">
    <property type="entry name" value="RNaseH_sf"/>
</dbReference>
<dbReference type="Gene3D" id="1.10.10.60">
    <property type="entry name" value="Homeodomain-like"/>
    <property type="match status" value="1"/>
</dbReference>
<dbReference type="GO" id="GO:0015074">
    <property type="term" value="P:DNA integration"/>
    <property type="evidence" value="ECO:0007669"/>
    <property type="project" value="InterPro"/>
</dbReference>
<reference evidence="3 4" key="1">
    <citation type="submission" date="2019-06" db="EMBL/GenBank/DDBJ databases">
        <title>Genome analyses of bacteria isolated from kimchi.</title>
        <authorList>
            <person name="Lee S."/>
            <person name="Ahn S."/>
            <person name="Roh S."/>
        </authorList>
    </citation>
    <scope>NUCLEOTIDE SEQUENCE [LARGE SCALE GENOMIC DNA]</scope>
    <source>
        <strain evidence="3 4">CBA3630</strain>
    </source>
</reference>
<name>A0A5B8SZ50_LEUPS</name>
<dbReference type="AlphaFoldDB" id="A0A5B8SZ50"/>
<dbReference type="GO" id="GO:0004803">
    <property type="term" value="F:transposase activity"/>
    <property type="evidence" value="ECO:0007669"/>
    <property type="project" value="TreeGrafter"/>
</dbReference>
<sequence length="332" mass="38991">MMGKKYIHLQYGERQKIEALRAAGHTYAFIAKQLNRSISTIHNEIHRNTMCQDVTNHTKVFAYDADIADGKAIKRRSIASRQKVKLTRHWQKVINTYLKKRWSLEQISKGTKVPYATNTLYNYAKDGYLRYRPKTYRIKKKKYHGVKTDRGVFAIHHISLRPKKVEERQEFGHWEVDGVEGPRGSDAILLTFLERKTRYLVAVKARSKTNKSINEAMDFFFRFYDKQVKSCTFDRGNEFTNGGNVMNITHAHNKKIYFTDAFAPWQRGSNEERNSRIREYYPKGTAFGHELQVRLNAVTKEINNKPMGVLDWHSPQFKFNMATKRTKRKQVS</sequence>
<dbReference type="GO" id="GO:0003676">
    <property type="term" value="F:nucleic acid binding"/>
    <property type="evidence" value="ECO:0007669"/>
    <property type="project" value="InterPro"/>
</dbReference>
<dbReference type="PANTHER" id="PTHR10948:SF23">
    <property type="entry name" value="TRANSPOSASE INSI FOR INSERTION SEQUENCE ELEMENT IS30A-RELATED"/>
    <property type="match status" value="1"/>
</dbReference>
<dbReference type="SUPFAM" id="SSF53098">
    <property type="entry name" value="Ribonuclease H-like"/>
    <property type="match status" value="1"/>
</dbReference>
<dbReference type="EMBL" id="CP042383">
    <property type="protein sequence ID" value="QEA42502.1"/>
    <property type="molecule type" value="Genomic_DNA"/>
</dbReference>
<evidence type="ECO:0000259" key="2">
    <source>
        <dbReference type="PROSITE" id="PS50994"/>
    </source>
</evidence>
<dbReference type="GO" id="GO:0006310">
    <property type="term" value="P:DNA recombination"/>
    <property type="evidence" value="ECO:0007669"/>
    <property type="project" value="UniProtKB-KW"/>
</dbReference>
<keyword evidence="1" id="KW-0233">DNA recombination</keyword>
<dbReference type="InterPro" id="IPR051917">
    <property type="entry name" value="Transposase-Integrase"/>
</dbReference>
<dbReference type="Gene3D" id="3.30.420.10">
    <property type="entry name" value="Ribonuclease H-like superfamily/Ribonuclease H"/>
    <property type="match status" value="1"/>
</dbReference>
<dbReference type="Proteomes" id="UP000321296">
    <property type="component" value="Chromosome"/>
</dbReference>
<dbReference type="PANTHER" id="PTHR10948">
    <property type="entry name" value="TRANSPOSASE"/>
    <property type="match status" value="1"/>
</dbReference>
<dbReference type="KEGG" id="lpse:FGL85_08325"/>
<dbReference type="GO" id="GO:0032196">
    <property type="term" value="P:transposition"/>
    <property type="evidence" value="ECO:0007669"/>
    <property type="project" value="TreeGrafter"/>
</dbReference>
<dbReference type="InterPro" id="IPR012337">
    <property type="entry name" value="RNaseH-like_sf"/>
</dbReference>
<proteinExistence type="predicted"/>
<dbReference type="GO" id="GO:0005829">
    <property type="term" value="C:cytosol"/>
    <property type="evidence" value="ECO:0007669"/>
    <property type="project" value="TreeGrafter"/>
</dbReference>
<dbReference type="InterPro" id="IPR053392">
    <property type="entry name" value="Transposase_IS30-like"/>
</dbReference>
<dbReference type="PROSITE" id="PS50994">
    <property type="entry name" value="INTEGRASE"/>
    <property type="match status" value="1"/>
</dbReference>
<dbReference type="Pfam" id="PF00665">
    <property type="entry name" value="rve"/>
    <property type="match status" value="1"/>
</dbReference>
<evidence type="ECO:0000256" key="1">
    <source>
        <dbReference type="ARBA" id="ARBA00023172"/>
    </source>
</evidence>
<gene>
    <name evidence="3" type="ORF">FGL85_08325</name>
</gene>
<organism evidence="3 4">
    <name type="scientific">Leuconostoc pseudomesenteroides</name>
    <dbReference type="NCBI Taxonomy" id="33968"/>
    <lineage>
        <taxon>Bacteria</taxon>
        <taxon>Bacillati</taxon>
        <taxon>Bacillota</taxon>
        <taxon>Bacilli</taxon>
        <taxon>Lactobacillales</taxon>
        <taxon>Lactobacillaceae</taxon>
        <taxon>Leuconostoc</taxon>
    </lineage>
</organism>
<dbReference type="InterPro" id="IPR025246">
    <property type="entry name" value="IS30-like_HTH"/>
</dbReference>
<feature type="domain" description="Integrase catalytic" evidence="2">
    <location>
        <begin position="158"/>
        <end position="323"/>
    </location>
</feature>
<evidence type="ECO:0000313" key="3">
    <source>
        <dbReference type="EMBL" id="QEA42502.1"/>
    </source>
</evidence>
<dbReference type="Pfam" id="PF13936">
    <property type="entry name" value="HTH_38"/>
    <property type="match status" value="1"/>
</dbReference>
<dbReference type="NCBIfam" id="NF033563">
    <property type="entry name" value="transpos_IS30"/>
    <property type="match status" value="1"/>
</dbReference>
<dbReference type="InterPro" id="IPR001584">
    <property type="entry name" value="Integrase_cat-core"/>
</dbReference>
<protein>
    <submittedName>
        <fullName evidence="3">IS30 family transposase</fullName>
    </submittedName>
</protein>
<accession>A0A5B8SZ50</accession>